<dbReference type="KEGG" id="cpm:G5S_0282"/>
<dbReference type="AlphaFoldDB" id="A0AA34RCN0"/>
<dbReference type="EMBL" id="CP002608">
    <property type="protein sequence ID" value="AEB41291.1"/>
    <property type="molecule type" value="Genomic_DNA"/>
</dbReference>
<proteinExistence type="predicted"/>
<evidence type="ECO:0000313" key="1">
    <source>
        <dbReference type="EMBL" id="AEB41291.1"/>
    </source>
</evidence>
<gene>
    <name evidence="1" type="ordered locus">G5S_0282</name>
</gene>
<sequence>MSPEFYLGKEVFDISKDVIVIGEHHGALEAVWEDIARGIQPLWK</sequence>
<reference evidence="1 2" key="1">
    <citation type="journal article" date="2011" name="J. Bacteriol.">
        <title>Genome sequence of the obligate intracellular animal pathogen Chlamydia pecorum E58.</title>
        <authorList>
            <person name="Mojica S."/>
            <person name="Huot Creasy H."/>
            <person name="Daugherty S."/>
            <person name="Read T.D."/>
            <person name="Kim T."/>
            <person name="Kaltenboeck B."/>
            <person name="Bavoil P."/>
            <person name="Myers G.S."/>
        </authorList>
    </citation>
    <scope>NUCLEOTIDE SEQUENCE [LARGE SCALE GENOMIC DNA]</scope>
    <source>
        <strain evidence="1 2">E58</strain>
    </source>
</reference>
<keyword evidence="2" id="KW-1185">Reference proteome</keyword>
<organism evidence="1 2">
    <name type="scientific">Chlamydia pecorum (strain ATCC VR-628 / DSM 29919 / E58)</name>
    <name type="common">Chlamydophila pecorum</name>
    <dbReference type="NCBI Taxonomy" id="331635"/>
    <lineage>
        <taxon>Bacteria</taxon>
        <taxon>Pseudomonadati</taxon>
        <taxon>Chlamydiota</taxon>
        <taxon>Chlamydiia</taxon>
        <taxon>Chlamydiales</taxon>
        <taxon>Chlamydiaceae</taxon>
        <taxon>Chlamydia/Chlamydophila group</taxon>
        <taxon>Chlamydia</taxon>
    </lineage>
</organism>
<dbReference type="Proteomes" id="UP000008305">
    <property type="component" value="Chromosome"/>
</dbReference>
<protein>
    <submittedName>
        <fullName evidence="1">Uncharacterized protein</fullName>
    </submittedName>
</protein>
<evidence type="ECO:0000313" key="2">
    <source>
        <dbReference type="Proteomes" id="UP000008305"/>
    </source>
</evidence>
<name>A0AA34RCN0_CHLPE</name>
<accession>A0AA34RCN0</accession>